<keyword evidence="7" id="KW-0539">Nucleus</keyword>
<dbReference type="PANTHER" id="PTHR46179">
    <property type="entry name" value="ZINC FINGER PROTEIN"/>
    <property type="match status" value="1"/>
</dbReference>
<keyword evidence="6" id="KW-0804">Transcription</keyword>
<evidence type="ECO:0000259" key="8">
    <source>
        <dbReference type="SMART" id="SM00355"/>
    </source>
</evidence>
<dbReference type="PANTHER" id="PTHR46179:SF13">
    <property type="entry name" value="C2H2-TYPE DOMAIN-CONTAINING PROTEIN"/>
    <property type="match status" value="1"/>
</dbReference>
<dbReference type="InterPro" id="IPR013087">
    <property type="entry name" value="Znf_C2H2_type"/>
</dbReference>
<protein>
    <recommendedName>
        <fullName evidence="8">C2H2-type domain-containing protein</fullName>
    </recommendedName>
</protein>
<feature type="domain" description="C2H2-type" evidence="8">
    <location>
        <begin position="211"/>
        <end position="239"/>
    </location>
</feature>
<evidence type="ECO:0000256" key="5">
    <source>
        <dbReference type="ARBA" id="ARBA00023015"/>
    </source>
</evidence>
<keyword evidence="4" id="KW-0862">Zinc</keyword>
<evidence type="ECO:0000256" key="6">
    <source>
        <dbReference type="ARBA" id="ARBA00023163"/>
    </source>
</evidence>
<feature type="domain" description="C2H2-type" evidence="8">
    <location>
        <begin position="150"/>
        <end position="176"/>
    </location>
</feature>
<comment type="subcellular location">
    <subcellularLocation>
        <location evidence="1">Nucleus</location>
    </subcellularLocation>
</comment>
<dbReference type="OrthoDB" id="5305647at2759"/>
<dbReference type="Pfam" id="PF26176">
    <property type="entry name" value="zf_C2H2_17_2"/>
    <property type="match status" value="1"/>
</dbReference>
<organism evidence="9 10">
    <name type="scientific">Hyaloscypha variabilis (strain UAMH 11265 / GT02V1 / F)</name>
    <name type="common">Meliniomyces variabilis</name>
    <dbReference type="NCBI Taxonomy" id="1149755"/>
    <lineage>
        <taxon>Eukaryota</taxon>
        <taxon>Fungi</taxon>
        <taxon>Dikarya</taxon>
        <taxon>Ascomycota</taxon>
        <taxon>Pezizomycotina</taxon>
        <taxon>Leotiomycetes</taxon>
        <taxon>Helotiales</taxon>
        <taxon>Hyaloscyphaceae</taxon>
        <taxon>Hyaloscypha</taxon>
        <taxon>Hyaloscypha variabilis</taxon>
    </lineage>
</organism>
<reference evidence="9 10" key="1">
    <citation type="submission" date="2016-04" db="EMBL/GenBank/DDBJ databases">
        <title>A degradative enzymes factory behind the ericoid mycorrhizal symbiosis.</title>
        <authorList>
            <consortium name="DOE Joint Genome Institute"/>
            <person name="Martino E."/>
            <person name="Morin E."/>
            <person name="Grelet G."/>
            <person name="Kuo A."/>
            <person name="Kohler A."/>
            <person name="Daghino S."/>
            <person name="Barry K."/>
            <person name="Choi C."/>
            <person name="Cichocki N."/>
            <person name="Clum A."/>
            <person name="Copeland A."/>
            <person name="Hainaut M."/>
            <person name="Haridas S."/>
            <person name="Labutti K."/>
            <person name="Lindquist E."/>
            <person name="Lipzen A."/>
            <person name="Khouja H.-R."/>
            <person name="Murat C."/>
            <person name="Ohm R."/>
            <person name="Olson A."/>
            <person name="Spatafora J."/>
            <person name="Veneault-Fourrey C."/>
            <person name="Henrissat B."/>
            <person name="Grigoriev I."/>
            <person name="Martin F."/>
            <person name="Perotto S."/>
        </authorList>
    </citation>
    <scope>NUCLEOTIDE SEQUENCE [LARGE SCALE GENOMIC DNA]</scope>
    <source>
        <strain evidence="9 10">F</strain>
    </source>
</reference>
<accession>A0A2J6RTT4</accession>
<keyword evidence="10" id="KW-1185">Reference proteome</keyword>
<evidence type="ECO:0000256" key="2">
    <source>
        <dbReference type="ARBA" id="ARBA00022723"/>
    </source>
</evidence>
<evidence type="ECO:0000256" key="3">
    <source>
        <dbReference type="ARBA" id="ARBA00022771"/>
    </source>
</evidence>
<dbReference type="InterPro" id="IPR059009">
    <property type="entry name" value="Znf_C2H2_17_1st"/>
</dbReference>
<dbReference type="InterPro" id="IPR059095">
    <property type="entry name" value="Znf_C2H2_17_2nd"/>
</dbReference>
<gene>
    <name evidence="9" type="ORF">L207DRAFT_633223</name>
</gene>
<dbReference type="AlphaFoldDB" id="A0A2J6RTT4"/>
<dbReference type="GO" id="GO:0008270">
    <property type="term" value="F:zinc ion binding"/>
    <property type="evidence" value="ECO:0007669"/>
    <property type="project" value="UniProtKB-KW"/>
</dbReference>
<keyword evidence="2" id="KW-0479">Metal-binding</keyword>
<dbReference type="STRING" id="1149755.A0A2J6RTT4"/>
<name>A0A2J6RTT4_HYAVF</name>
<evidence type="ECO:0000313" key="10">
    <source>
        <dbReference type="Proteomes" id="UP000235786"/>
    </source>
</evidence>
<evidence type="ECO:0000313" key="9">
    <source>
        <dbReference type="EMBL" id="PMD41932.1"/>
    </source>
</evidence>
<proteinExistence type="predicted"/>
<dbReference type="SMART" id="SM00355">
    <property type="entry name" value="ZnF_C2H2"/>
    <property type="match status" value="3"/>
</dbReference>
<evidence type="ECO:0000256" key="1">
    <source>
        <dbReference type="ARBA" id="ARBA00004123"/>
    </source>
</evidence>
<keyword evidence="3" id="KW-0863">Zinc-finger</keyword>
<evidence type="ECO:0000256" key="7">
    <source>
        <dbReference type="ARBA" id="ARBA00023242"/>
    </source>
</evidence>
<feature type="domain" description="C2H2-type" evidence="8">
    <location>
        <begin position="180"/>
        <end position="206"/>
    </location>
</feature>
<dbReference type="GO" id="GO:0005634">
    <property type="term" value="C:nucleus"/>
    <property type="evidence" value="ECO:0007669"/>
    <property type="project" value="UniProtKB-SubCell"/>
</dbReference>
<dbReference type="EMBL" id="KZ613944">
    <property type="protein sequence ID" value="PMD41932.1"/>
    <property type="molecule type" value="Genomic_DNA"/>
</dbReference>
<dbReference type="Pfam" id="PF26177">
    <property type="entry name" value="zf_C2H2_17_1st"/>
    <property type="match status" value="1"/>
</dbReference>
<keyword evidence="5" id="KW-0805">Transcription regulation</keyword>
<evidence type="ECO:0000256" key="4">
    <source>
        <dbReference type="ARBA" id="ARBA00022833"/>
    </source>
</evidence>
<dbReference type="Gene3D" id="3.30.160.60">
    <property type="entry name" value="Classic Zinc Finger"/>
    <property type="match status" value="1"/>
</dbReference>
<dbReference type="Proteomes" id="UP000235786">
    <property type="component" value="Unassembled WGS sequence"/>
</dbReference>
<dbReference type="GO" id="GO:0006357">
    <property type="term" value="P:regulation of transcription by RNA polymerase II"/>
    <property type="evidence" value="ECO:0007669"/>
    <property type="project" value="TreeGrafter"/>
</dbReference>
<sequence>MQPSRAWIYPGIRAILASCNLTAQFGSPKTDETGLRMRALLLDLNSYSNDLYDPGTNTDCKLSSTAEPLVARKCSHLINSDLGSYFGDSSLNQFTAPYGGDPQYYMHDGTGSITCLQPTNSLTCAQNPEPQRTEGLGPKQAEQEVNRKALKCEFPDCTDGGEFSTDSALRKHQDKHSKPYTCSVPACRHPRFGDKGGLDRHAREVHGSKAYCCPIATCKRHTRGFPRKYNLFEHQKRCHPGQSLGTTTAAVSGVEGFQQAQDGEEGASSPESVDIAKLAGLETRRVHEKLRALLAKRVELDKDIEALRRTVDILGDAIA</sequence>
<dbReference type="InterPro" id="IPR051061">
    <property type="entry name" value="Zinc_finger_trans_reg"/>
</dbReference>